<feature type="domain" description="HipA N-terminal subdomain 1" evidence="5">
    <location>
        <begin position="10"/>
        <end position="109"/>
    </location>
</feature>
<keyword evidence="7" id="KW-1185">Reference proteome</keyword>
<geneLocation type="plasmid" evidence="7">
    <name>pKVU_200</name>
</geneLocation>
<dbReference type="InterPro" id="IPR017508">
    <property type="entry name" value="HipA_N1"/>
</dbReference>
<dbReference type="EMBL" id="CP002020">
    <property type="protein sequence ID" value="AEM42747.1"/>
    <property type="molecule type" value="Genomic_DNA"/>
</dbReference>
<evidence type="ECO:0000259" key="4">
    <source>
        <dbReference type="Pfam" id="PF07804"/>
    </source>
</evidence>
<dbReference type="OrthoDB" id="9805913at2"/>
<keyword evidence="2" id="KW-0808">Transferase</keyword>
<gene>
    <name evidence="6" type="primary">hipA</name>
    <name evidence="6" type="ordered locus">KVU_PB0069</name>
</gene>
<organism evidence="6 7">
    <name type="scientific">Ketogulonicigenium vulgare (strain WSH-001)</name>
    <dbReference type="NCBI Taxonomy" id="759362"/>
    <lineage>
        <taxon>Bacteria</taxon>
        <taxon>Pseudomonadati</taxon>
        <taxon>Pseudomonadota</taxon>
        <taxon>Alphaproteobacteria</taxon>
        <taxon>Rhodobacterales</taxon>
        <taxon>Roseobacteraceae</taxon>
        <taxon>Ketogulonicigenium</taxon>
    </lineage>
</organism>
<dbReference type="Proteomes" id="UP000000692">
    <property type="component" value="Plasmid 2"/>
</dbReference>
<evidence type="ECO:0000313" key="7">
    <source>
        <dbReference type="Proteomes" id="UP000000692"/>
    </source>
</evidence>
<name>F9YBJ5_KETVW</name>
<dbReference type="Pfam" id="PF13657">
    <property type="entry name" value="Couple_hipA"/>
    <property type="match status" value="1"/>
</dbReference>
<evidence type="ECO:0000259" key="5">
    <source>
        <dbReference type="Pfam" id="PF13657"/>
    </source>
</evidence>
<evidence type="ECO:0000313" key="6">
    <source>
        <dbReference type="EMBL" id="AEM42747.1"/>
    </source>
</evidence>
<dbReference type="NCBIfam" id="TIGR03071">
    <property type="entry name" value="couple_hipA"/>
    <property type="match status" value="1"/>
</dbReference>
<dbReference type="AlphaFoldDB" id="F9YBJ5"/>
<evidence type="ECO:0000256" key="3">
    <source>
        <dbReference type="ARBA" id="ARBA00022777"/>
    </source>
</evidence>
<keyword evidence="6" id="KW-0614">Plasmid</keyword>
<dbReference type="KEGG" id="kvl:KVU_PB0069"/>
<protein>
    <submittedName>
        <fullName evidence="6">HipA-like protein</fullName>
    </submittedName>
</protein>
<keyword evidence="3" id="KW-0418">Kinase</keyword>
<dbReference type="RefSeq" id="WP_014538165.1">
    <property type="nucleotide sequence ID" value="NC_017385.1"/>
</dbReference>
<dbReference type="PANTHER" id="PTHR37419:SF1">
    <property type="entry name" value="SERINE_THREONINE-PROTEIN KINASE TOXIN HIPA"/>
    <property type="match status" value="1"/>
</dbReference>
<dbReference type="CDD" id="cd17808">
    <property type="entry name" value="HipA_Ec_like"/>
    <property type="match status" value="1"/>
</dbReference>
<dbReference type="PANTHER" id="PTHR37419">
    <property type="entry name" value="SERINE/THREONINE-PROTEIN KINASE TOXIN HIPA"/>
    <property type="match status" value="1"/>
</dbReference>
<dbReference type="HOGENOM" id="CLU_030167_2_1_5"/>
<evidence type="ECO:0000256" key="2">
    <source>
        <dbReference type="ARBA" id="ARBA00022679"/>
    </source>
</evidence>
<reference evidence="6 7" key="1">
    <citation type="journal article" date="2011" name="J. Bacteriol.">
        <title>Complete genome sequence of the industrial strain Ketogulonicigenium vulgare WSH-001.</title>
        <authorList>
            <person name="Liu L."/>
            <person name="Li Y."/>
            <person name="Zhang J."/>
            <person name="Zhou Z."/>
            <person name="Liu J."/>
            <person name="Li X."/>
            <person name="Zhou J."/>
            <person name="Du G."/>
            <person name="Wang L."/>
            <person name="Chen J."/>
        </authorList>
    </citation>
    <scope>NUCLEOTIDE SEQUENCE [LARGE SCALE GENOMIC DNA]</scope>
    <source>
        <strain evidence="6 7">WSH-001</strain>
        <plasmid evidence="7">pKVU_200</plasmid>
    </source>
</reference>
<feature type="domain" description="HipA-like C-terminal" evidence="4">
    <location>
        <begin position="153"/>
        <end position="400"/>
    </location>
</feature>
<sequence length="432" mass="46516">MGRRRAYPPLDVYMNARLVGQFARQSGGAHLFTYAQSWLDWPGRLPISRALPLQGARHQGAAVIAVFDNLLPDHPQIRDRLAARVGAGGADAFSLLAEIGRDCVGALQFLPAGEVPDAQGLQADPLSAAQIGALLSNLSAAPLGLDRTRDFRISVAGAQEKTALLRQGDQWFAPRGATPTTHILKPAIGLLPSGVDLRNAPQNEHFCLRLLAGFGLRVADTQVADFNGLSTLVVTRFDRLWTADGRLIRLPQEDCCQALGVPSSLKYQSDGGPGIREISALLQASDQPVQDRLDFFKANILFWLMGATDGHAKNFSLSMAPGGRFRLAPLYDVISLQPALAAGQMQPGDMRLAMRMGASRYYRIGDITGRHILESGLDAGLSRVQVLAICAEIAESAAAAFEAASDTVQDQEMIAAIRAGFDQRLPRLMTMT</sequence>
<evidence type="ECO:0000256" key="1">
    <source>
        <dbReference type="ARBA" id="ARBA00010164"/>
    </source>
</evidence>
<proteinExistence type="inferred from homology"/>
<accession>F9YBJ5</accession>
<dbReference type="InterPro" id="IPR012893">
    <property type="entry name" value="HipA-like_C"/>
</dbReference>
<dbReference type="GO" id="GO:0004674">
    <property type="term" value="F:protein serine/threonine kinase activity"/>
    <property type="evidence" value="ECO:0007669"/>
    <property type="project" value="TreeGrafter"/>
</dbReference>
<dbReference type="Pfam" id="PF07804">
    <property type="entry name" value="HipA_C"/>
    <property type="match status" value="1"/>
</dbReference>
<comment type="similarity">
    <text evidence="1">Belongs to the HipA Ser/Thr kinase family.</text>
</comment>
<dbReference type="InterPro" id="IPR052028">
    <property type="entry name" value="HipA_Ser/Thr_kinase"/>
</dbReference>
<dbReference type="PATRIC" id="fig|759362.5.peg.3023"/>
<dbReference type="GO" id="GO:0005829">
    <property type="term" value="C:cytosol"/>
    <property type="evidence" value="ECO:0007669"/>
    <property type="project" value="TreeGrafter"/>
</dbReference>